<dbReference type="Proteomes" id="UP000195321">
    <property type="component" value="Unassembled WGS sequence"/>
</dbReference>
<accession>A0A1Y3MCA5</accession>
<organism evidence="1 2">
    <name type="scientific">Bacillus pseudomycoides</name>
    <dbReference type="NCBI Taxonomy" id="64104"/>
    <lineage>
        <taxon>Bacteria</taxon>
        <taxon>Bacillati</taxon>
        <taxon>Bacillota</taxon>
        <taxon>Bacilli</taxon>
        <taxon>Bacillales</taxon>
        <taxon>Bacillaceae</taxon>
        <taxon>Bacillus</taxon>
        <taxon>Bacillus cereus group</taxon>
    </lineage>
</organism>
<comment type="caution">
    <text evidence="1">The sequence shown here is derived from an EMBL/GenBank/DDBJ whole genome shotgun (WGS) entry which is preliminary data.</text>
</comment>
<gene>
    <name evidence="1" type="ORF">BW425_23340</name>
</gene>
<evidence type="ECO:0000313" key="2">
    <source>
        <dbReference type="Proteomes" id="UP000195321"/>
    </source>
</evidence>
<evidence type="ECO:0000313" key="1">
    <source>
        <dbReference type="EMBL" id="OUM46501.1"/>
    </source>
</evidence>
<reference evidence="1 2" key="1">
    <citation type="submission" date="2017-02" db="EMBL/GenBank/DDBJ databases">
        <title>Bacillus pseudomycoides isolate FSL K6-0042.</title>
        <authorList>
            <person name="Kovac J."/>
        </authorList>
    </citation>
    <scope>NUCLEOTIDE SEQUENCE [LARGE SCALE GENOMIC DNA]</scope>
    <source>
        <strain evidence="1 2">FSL K6-0042</strain>
    </source>
</reference>
<dbReference type="AlphaFoldDB" id="A0A1Y3MCA5"/>
<sequence>MVRIITHIIDFQAIQPRSKTNARQPIPIDHSPKRNTVAQLRVNIPRRDSRDNTVELITTVGVEGVTNIAQIVFRIFRDNTEIFNTQVGIESTDSEQFYAVTFQAIDKDLRSGTHVYTLTAENMTAGAEAAIVGPVSFSALAIGNDHDCR</sequence>
<dbReference type="EMBL" id="MWPX01000043">
    <property type="protein sequence ID" value="OUM46501.1"/>
    <property type="molecule type" value="Genomic_DNA"/>
</dbReference>
<name>A0A1Y3MCA5_9BACI</name>
<protein>
    <submittedName>
        <fullName evidence="1">Exosporium protein C</fullName>
    </submittedName>
</protein>
<proteinExistence type="predicted"/>